<dbReference type="Pfam" id="PF10047">
    <property type="entry name" value="DUF2281"/>
    <property type="match status" value="1"/>
</dbReference>
<proteinExistence type="predicted"/>
<dbReference type="AlphaFoldDB" id="C1DTB8"/>
<dbReference type="OrthoDB" id="9813378at2"/>
<evidence type="ECO:0000259" key="1">
    <source>
        <dbReference type="Pfam" id="PF10047"/>
    </source>
</evidence>
<dbReference type="eggNOG" id="ENOG5033EEY">
    <property type="taxonomic scope" value="Bacteria"/>
</dbReference>
<gene>
    <name evidence="2" type="ordered locus">SULAZ_0361</name>
</gene>
<dbReference type="STRING" id="204536.SULAZ_0361"/>
<feature type="domain" description="DUF2281" evidence="1">
    <location>
        <begin position="8"/>
        <end position="64"/>
    </location>
</feature>
<sequence>MKTIKDQELISLIESLPDSMKKEVKDFVEYLLYKSRKKQNLKLSWKGGLSEYKDRFTSLELEKKALEWRIHP</sequence>
<dbReference type="RefSeq" id="WP_012674271.1">
    <property type="nucleotide sequence ID" value="NC_012438.1"/>
</dbReference>
<keyword evidence="3" id="KW-1185">Reference proteome</keyword>
<protein>
    <recommendedName>
        <fullName evidence="1">DUF2281 domain-containing protein</fullName>
    </recommendedName>
</protein>
<dbReference type="InterPro" id="IPR018739">
    <property type="entry name" value="DUF2281"/>
</dbReference>
<name>C1DTB8_SULAA</name>
<evidence type="ECO:0000313" key="3">
    <source>
        <dbReference type="Proteomes" id="UP000001369"/>
    </source>
</evidence>
<organism evidence="2 3">
    <name type="scientific">Sulfurihydrogenibium azorense (strain DSM 15241 / OCM 825 / Az-Fu1)</name>
    <dbReference type="NCBI Taxonomy" id="204536"/>
    <lineage>
        <taxon>Bacteria</taxon>
        <taxon>Pseudomonadati</taxon>
        <taxon>Aquificota</taxon>
        <taxon>Aquificia</taxon>
        <taxon>Aquificales</taxon>
        <taxon>Hydrogenothermaceae</taxon>
        <taxon>Sulfurihydrogenibium</taxon>
    </lineage>
</organism>
<dbReference type="HOGENOM" id="CLU_193462_1_0_0"/>
<evidence type="ECO:0000313" key="2">
    <source>
        <dbReference type="EMBL" id="ACN98951.1"/>
    </source>
</evidence>
<dbReference type="KEGG" id="saf:SULAZ_0361"/>
<accession>C1DTB8</accession>
<dbReference type="Proteomes" id="UP000001369">
    <property type="component" value="Chromosome"/>
</dbReference>
<reference evidence="2 3" key="1">
    <citation type="journal article" date="2009" name="J. Bacteriol.">
        <title>Complete and draft genome sequences of six members of the Aquificales.</title>
        <authorList>
            <person name="Reysenbach A.L."/>
            <person name="Hamamura N."/>
            <person name="Podar M."/>
            <person name="Griffiths E."/>
            <person name="Ferreira S."/>
            <person name="Hochstein R."/>
            <person name="Heidelberg J."/>
            <person name="Johnson J."/>
            <person name="Mead D."/>
            <person name="Pohorille A."/>
            <person name="Sarmiento M."/>
            <person name="Schweighofer K."/>
            <person name="Seshadri R."/>
            <person name="Voytek M.A."/>
        </authorList>
    </citation>
    <scope>NUCLEOTIDE SEQUENCE [LARGE SCALE GENOMIC DNA]</scope>
    <source>
        <strain evidence="3">Az-Fu1 / DSM 15241 / OCM 825</strain>
    </source>
</reference>
<dbReference type="EMBL" id="CP001229">
    <property type="protein sequence ID" value="ACN98951.1"/>
    <property type="molecule type" value="Genomic_DNA"/>
</dbReference>